<evidence type="ECO:0000313" key="3">
    <source>
        <dbReference type="EMBL" id="CDW77237.1"/>
    </source>
</evidence>
<keyword evidence="2" id="KW-0472">Membrane</keyword>
<reference evidence="3 4" key="1">
    <citation type="submission" date="2014-06" db="EMBL/GenBank/DDBJ databases">
        <authorList>
            <person name="Swart Estienne"/>
        </authorList>
    </citation>
    <scope>NUCLEOTIDE SEQUENCE [LARGE SCALE GENOMIC DNA]</scope>
    <source>
        <strain evidence="3 4">130c</strain>
    </source>
</reference>
<name>A0A078A6L4_STYLE</name>
<feature type="transmembrane region" description="Helical" evidence="2">
    <location>
        <begin position="12"/>
        <end position="32"/>
    </location>
</feature>
<dbReference type="InParanoid" id="A0A078A6L4"/>
<accession>A0A078A6L4</accession>
<sequence length="97" mass="11577">MELLGVKAANKVHRGFINCIMIFMAWNVYSFIRNYNNYWRIRRDPNIPRQWLEEKQQVGGEDWKIERERIDRDVRFQGDANGAAPNGNLGKKRGFYE</sequence>
<proteinExistence type="predicted"/>
<evidence type="ECO:0000313" key="4">
    <source>
        <dbReference type="Proteomes" id="UP000039865"/>
    </source>
</evidence>
<evidence type="ECO:0000256" key="2">
    <source>
        <dbReference type="SAM" id="Phobius"/>
    </source>
</evidence>
<protein>
    <submittedName>
        <fullName evidence="3">Uncharacterized protein</fullName>
    </submittedName>
</protein>
<organism evidence="3 4">
    <name type="scientific">Stylonychia lemnae</name>
    <name type="common">Ciliate</name>
    <dbReference type="NCBI Taxonomy" id="5949"/>
    <lineage>
        <taxon>Eukaryota</taxon>
        <taxon>Sar</taxon>
        <taxon>Alveolata</taxon>
        <taxon>Ciliophora</taxon>
        <taxon>Intramacronucleata</taxon>
        <taxon>Spirotrichea</taxon>
        <taxon>Stichotrichia</taxon>
        <taxon>Sporadotrichida</taxon>
        <taxon>Oxytrichidae</taxon>
        <taxon>Stylonychinae</taxon>
        <taxon>Stylonychia</taxon>
    </lineage>
</organism>
<dbReference type="EMBL" id="CCKQ01005962">
    <property type="protein sequence ID" value="CDW77237.1"/>
    <property type="molecule type" value="Genomic_DNA"/>
</dbReference>
<gene>
    <name evidence="3" type="primary">Contig890.g965</name>
    <name evidence="3" type="ORF">STYLEM_6197</name>
</gene>
<dbReference type="AlphaFoldDB" id="A0A078A6L4"/>
<dbReference type="Proteomes" id="UP000039865">
    <property type="component" value="Unassembled WGS sequence"/>
</dbReference>
<keyword evidence="2" id="KW-0812">Transmembrane</keyword>
<feature type="region of interest" description="Disordered" evidence="1">
    <location>
        <begin position="76"/>
        <end position="97"/>
    </location>
</feature>
<keyword evidence="2" id="KW-1133">Transmembrane helix</keyword>
<keyword evidence="4" id="KW-1185">Reference proteome</keyword>
<evidence type="ECO:0000256" key="1">
    <source>
        <dbReference type="SAM" id="MobiDB-lite"/>
    </source>
</evidence>
<dbReference type="OrthoDB" id="10554389at2759"/>